<feature type="compositionally biased region" description="Polar residues" evidence="1">
    <location>
        <begin position="46"/>
        <end position="58"/>
    </location>
</feature>
<dbReference type="RefSeq" id="WP_145097711.1">
    <property type="nucleotide sequence ID" value="NZ_CP036274.1"/>
</dbReference>
<gene>
    <name evidence="3" type="ORF">ETAA8_62690</name>
</gene>
<name>A0A517YLL0_9BACT</name>
<dbReference type="KEGG" id="aagg:ETAA8_62690"/>
<sequence>MVEQFFTQNFVVALIVLTATLFLLYRARTYVLPGSKAGCATGCGSCPSNKSEPNSTAGLVQLGDRRTH</sequence>
<evidence type="ECO:0000313" key="3">
    <source>
        <dbReference type="EMBL" id="QDU31116.1"/>
    </source>
</evidence>
<evidence type="ECO:0008006" key="5">
    <source>
        <dbReference type="Google" id="ProtNLM"/>
    </source>
</evidence>
<feature type="region of interest" description="Disordered" evidence="1">
    <location>
        <begin position="46"/>
        <end position="68"/>
    </location>
</feature>
<accession>A0A517YLL0</accession>
<keyword evidence="4" id="KW-1185">Reference proteome</keyword>
<keyword evidence="2" id="KW-0472">Membrane</keyword>
<protein>
    <recommendedName>
        <fullName evidence="5">FeoB-associated Cys-rich membrane protein</fullName>
    </recommendedName>
</protein>
<dbReference type="AlphaFoldDB" id="A0A517YLL0"/>
<organism evidence="3 4">
    <name type="scientific">Anatilimnocola aggregata</name>
    <dbReference type="NCBI Taxonomy" id="2528021"/>
    <lineage>
        <taxon>Bacteria</taxon>
        <taxon>Pseudomonadati</taxon>
        <taxon>Planctomycetota</taxon>
        <taxon>Planctomycetia</taxon>
        <taxon>Pirellulales</taxon>
        <taxon>Pirellulaceae</taxon>
        <taxon>Anatilimnocola</taxon>
    </lineage>
</organism>
<keyword evidence="2" id="KW-1133">Transmembrane helix</keyword>
<evidence type="ECO:0000313" key="4">
    <source>
        <dbReference type="Proteomes" id="UP000315017"/>
    </source>
</evidence>
<evidence type="ECO:0000256" key="1">
    <source>
        <dbReference type="SAM" id="MobiDB-lite"/>
    </source>
</evidence>
<feature type="transmembrane region" description="Helical" evidence="2">
    <location>
        <begin position="6"/>
        <end position="25"/>
    </location>
</feature>
<reference evidence="3 4" key="1">
    <citation type="submission" date="2019-02" db="EMBL/GenBank/DDBJ databases">
        <title>Deep-cultivation of Planctomycetes and their phenomic and genomic characterization uncovers novel biology.</title>
        <authorList>
            <person name="Wiegand S."/>
            <person name="Jogler M."/>
            <person name="Boedeker C."/>
            <person name="Pinto D."/>
            <person name="Vollmers J."/>
            <person name="Rivas-Marin E."/>
            <person name="Kohn T."/>
            <person name="Peeters S.H."/>
            <person name="Heuer A."/>
            <person name="Rast P."/>
            <person name="Oberbeckmann S."/>
            <person name="Bunk B."/>
            <person name="Jeske O."/>
            <person name="Meyerdierks A."/>
            <person name="Storesund J.E."/>
            <person name="Kallscheuer N."/>
            <person name="Luecker S."/>
            <person name="Lage O.M."/>
            <person name="Pohl T."/>
            <person name="Merkel B.J."/>
            <person name="Hornburger P."/>
            <person name="Mueller R.-W."/>
            <person name="Bruemmer F."/>
            <person name="Labrenz M."/>
            <person name="Spormann A.M."/>
            <person name="Op den Camp H."/>
            <person name="Overmann J."/>
            <person name="Amann R."/>
            <person name="Jetten M.S.M."/>
            <person name="Mascher T."/>
            <person name="Medema M.H."/>
            <person name="Devos D.P."/>
            <person name="Kaster A.-K."/>
            <person name="Ovreas L."/>
            <person name="Rohde M."/>
            <person name="Galperin M.Y."/>
            <person name="Jogler C."/>
        </authorList>
    </citation>
    <scope>NUCLEOTIDE SEQUENCE [LARGE SCALE GENOMIC DNA]</scope>
    <source>
        <strain evidence="3 4">ETA_A8</strain>
    </source>
</reference>
<dbReference type="Proteomes" id="UP000315017">
    <property type="component" value="Chromosome"/>
</dbReference>
<evidence type="ECO:0000256" key="2">
    <source>
        <dbReference type="SAM" id="Phobius"/>
    </source>
</evidence>
<keyword evidence="2" id="KW-0812">Transmembrane</keyword>
<dbReference type="Pfam" id="PF12669">
    <property type="entry name" value="FeoB_associated"/>
    <property type="match status" value="1"/>
</dbReference>
<proteinExistence type="predicted"/>
<dbReference type="EMBL" id="CP036274">
    <property type="protein sequence ID" value="QDU31116.1"/>
    <property type="molecule type" value="Genomic_DNA"/>
</dbReference>